<dbReference type="Proteomes" id="UP000322234">
    <property type="component" value="Unassembled WGS sequence"/>
</dbReference>
<dbReference type="PANTHER" id="PTHR44981:SF3">
    <property type="entry name" value="PERICENTRIN"/>
    <property type="match status" value="1"/>
</dbReference>
<keyword evidence="3 5" id="KW-0175">Coiled coil</keyword>
<keyword evidence="8" id="KW-1185">Reference proteome</keyword>
<feature type="coiled-coil region" evidence="5">
    <location>
        <begin position="3"/>
        <end position="74"/>
    </location>
</feature>
<dbReference type="GO" id="GO:0007165">
    <property type="term" value="P:signal transduction"/>
    <property type="evidence" value="ECO:0007669"/>
    <property type="project" value="InterPro"/>
</dbReference>
<organism evidence="7 8">
    <name type="scientific">Bos mutus</name>
    <name type="common">wild yak</name>
    <dbReference type="NCBI Taxonomy" id="72004"/>
    <lineage>
        <taxon>Eukaryota</taxon>
        <taxon>Metazoa</taxon>
        <taxon>Chordata</taxon>
        <taxon>Craniata</taxon>
        <taxon>Vertebrata</taxon>
        <taxon>Euteleostomi</taxon>
        <taxon>Mammalia</taxon>
        <taxon>Eutheria</taxon>
        <taxon>Laurasiatheria</taxon>
        <taxon>Artiodactyla</taxon>
        <taxon>Ruminantia</taxon>
        <taxon>Pecora</taxon>
        <taxon>Bovidae</taxon>
        <taxon>Bovinae</taxon>
        <taxon>Bos</taxon>
    </lineage>
</organism>
<evidence type="ECO:0000256" key="4">
    <source>
        <dbReference type="ARBA" id="ARBA00023212"/>
    </source>
</evidence>
<sequence>MHAARLERTQAHLQREKEAALAELHAELTGRHAQERALLQSRARRELELVREEAAELKEKLQSEIEKNAQMIESPFVEEFLALILKQDWESERDSCLENLRRELLEKHRSELENLQNQFKKELAQQKAEFEKIFQAKNQAECSLQTQEAQHEASLSKLHADLQLEHCQYLEELERKFRKKEKENQLEGLKGLCHEDQEPSSAPCIDSGNQEVTGRLAGVS</sequence>
<comment type="subcellular location">
    <subcellularLocation>
        <location evidence="1">Cytoplasm</location>
        <location evidence="1">Cytoskeleton</location>
        <location evidence="1">Microtubule organizing center</location>
        <location evidence="1">Centrosome</location>
    </subcellularLocation>
</comment>
<feature type="region of interest" description="Disordered" evidence="6">
    <location>
        <begin position="189"/>
        <end position="220"/>
    </location>
</feature>
<evidence type="ECO:0000256" key="3">
    <source>
        <dbReference type="ARBA" id="ARBA00023054"/>
    </source>
</evidence>
<evidence type="ECO:0000256" key="5">
    <source>
        <dbReference type="SAM" id="Coils"/>
    </source>
</evidence>
<keyword evidence="2" id="KW-0963">Cytoplasm</keyword>
<protein>
    <submittedName>
        <fullName evidence="7">Uncharacterized protein</fullName>
    </submittedName>
</protein>
<evidence type="ECO:0000256" key="2">
    <source>
        <dbReference type="ARBA" id="ARBA00022490"/>
    </source>
</evidence>
<gene>
    <name evidence="7" type="ORF">E5288_WYG010852</name>
</gene>
<evidence type="ECO:0000256" key="1">
    <source>
        <dbReference type="ARBA" id="ARBA00004300"/>
    </source>
</evidence>
<reference evidence="7" key="1">
    <citation type="submission" date="2019-10" db="EMBL/GenBank/DDBJ databases">
        <title>The sequence and de novo assembly of the wild yak genome.</title>
        <authorList>
            <person name="Liu Y."/>
        </authorList>
    </citation>
    <scope>NUCLEOTIDE SEQUENCE [LARGE SCALE GENOMIC DNA]</scope>
    <source>
        <strain evidence="7">WY2019</strain>
    </source>
</reference>
<dbReference type="GO" id="GO:0005813">
    <property type="term" value="C:centrosome"/>
    <property type="evidence" value="ECO:0007669"/>
    <property type="project" value="UniProtKB-SubCell"/>
</dbReference>
<proteinExistence type="predicted"/>
<dbReference type="EMBL" id="VBQZ03000012">
    <property type="protein sequence ID" value="MXQ82218.1"/>
    <property type="molecule type" value="Genomic_DNA"/>
</dbReference>
<name>A0A6B0QWB5_9CETA</name>
<dbReference type="PANTHER" id="PTHR44981">
    <property type="entry name" value="PERICENTRIN-LIKE PROTEIN, ISOFORM F"/>
    <property type="match status" value="1"/>
</dbReference>
<evidence type="ECO:0000313" key="7">
    <source>
        <dbReference type="EMBL" id="MXQ82218.1"/>
    </source>
</evidence>
<dbReference type="GO" id="GO:0060090">
    <property type="term" value="F:molecular adaptor activity"/>
    <property type="evidence" value="ECO:0007669"/>
    <property type="project" value="InterPro"/>
</dbReference>
<evidence type="ECO:0000256" key="6">
    <source>
        <dbReference type="SAM" id="MobiDB-lite"/>
    </source>
</evidence>
<comment type="caution">
    <text evidence="7">The sequence shown here is derived from an EMBL/GenBank/DDBJ whole genome shotgun (WGS) entry which is preliminary data.</text>
</comment>
<accession>A0A6B0QWB5</accession>
<keyword evidence="4" id="KW-0206">Cytoskeleton</keyword>
<feature type="coiled-coil region" evidence="5">
    <location>
        <begin position="98"/>
        <end position="129"/>
    </location>
</feature>
<dbReference type="AlphaFoldDB" id="A0A6B0QWB5"/>
<dbReference type="InterPro" id="IPR028745">
    <property type="entry name" value="AKAP9/Pericentrin"/>
</dbReference>
<evidence type="ECO:0000313" key="8">
    <source>
        <dbReference type="Proteomes" id="UP000322234"/>
    </source>
</evidence>